<protein>
    <submittedName>
        <fullName evidence="2">Uncharacterized protein</fullName>
    </submittedName>
</protein>
<keyword evidence="3" id="KW-1185">Reference proteome</keyword>
<gene>
    <name evidence="2" type="ORF">V1478_013646</name>
</gene>
<dbReference type="EMBL" id="JAUDFV010000154">
    <property type="protein sequence ID" value="KAL2715970.1"/>
    <property type="molecule type" value="Genomic_DNA"/>
</dbReference>
<sequence>MVVPIKWFKENICRSSGQSAILFFVLIQSRRRCTEEERKAHKSFKKLFMSSWFSNKSNNIKVNRKSEPGQSSSSAWQPCDSYKFLNLKTSPKDIGKETEFNKISEGTSGIRDLIKKKENLVENTKKEILSKPSCSRNEEFNIDTPVVTIENVNVTYPRKSPCKKVENINIVLAPPIEKEPLKLPEEFLEKTDPLKTIEYFPKKQPGFHQDDNQKACCSKVISPNIVTLNNDPPIVSMPPKRKTFKPRILTMSNGTKTTVFSSTLKNEEYSLCGSKQSLTTSVHFPNNYIDYQKQKLKDLRIKEKKLLAMKELISKKQELLYRLKEMRKSAIRSPKKDLKNFAENSSSEESDTNDSSSNLLNSTKKSIQLEKIVQNKTRHISRGLVRDLVRKFDSDETTSTPKETYKKEFRSEQTFVKMAAHAMENGDRKEARQILNERGTSTDEEAKIEYCSNWINTGMSRFPKTKRNFNYNNVVTKLPINYQTSTDEETKIEYSSSYMNVGMSHFVENNRNYNGNDVVTKLPENLQESMDEKSKFEYCRHWINTGMSCPLKNDRSSVVTKFDVVTKFPVNLNVGMSRPLRNNRKCNCNNAVTQLPTNSPMHSPNDKIFSVPDSVYPKNLERRVKRAPPNVVCPSLFEKTYGKYCYSSAKLCPINEPYITDSGYRELNNPALRYL</sequence>
<proteinExistence type="predicted"/>
<dbReference type="Proteomes" id="UP001607302">
    <property type="component" value="Unassembled WGS sequence"/>
</dbReference>
<name>A0ABD2A8B0_VESSQ</name>
<evidence type="ECO:0000313" key="2">
    <source>
        <dbReference type="EMBL" id="KAL2715970.1"/>
    </source>
</evidence>
<feature type="region of interest" description="Disordered" evidence="1">
    <location>
        <begin position="332"/>
        <end position="361"/>
    </location>
</feature>
<dbReference type="AlphaFoldDB" id="A0ABD2A8B0"/>
<accession>A0ABD2A8B0</accession>
<comment type="caution">
    <text evidence="2">The sequence shown here is derived from an EMBL/GenBank/DDBJ whole genome shotgun (WGS) entry which is preliminary data.</text>
</comment>
<organism evidence="2 3">
    <name type="scientific">Vespula squamosa</name>
    <name type="common">Southern yellow jacket</name>
    <name type="synonym">Wasp</name>
    <dbReference type="NCBI Taxonomy" id="30214"/>
    <lineage>
        <taxon>Eukaryota</taxon>
        <taxon>Metazoa</taxon>
        <taxon>Ecdysozoa</taxon>
        <taxon>Arthropoda</taxon>
        <taxon>Hexapoda</taxon>
        <taxon>Insecta</taxon>
        <taxon>Pterygota</taxon>
        <taxon>Neoptera</taxon>
        <taxon>Endopterygota</taxon>
        <taxon>Hymenoptera</taxon>
        <taxon>Apocrita</taxon>
        <taxon>Aculeata</taxon>
        <taxon>Vespoidea</taxon>
        <taxon>Vespidae</taxon>
        <taxon>Vespinae</taxon>
        <taxon>Vespula</taxon>
    </lineage>
</organism>
<reference evidence="2 3" key="1">
    <citation type="journal article" date="2024" name="Ann. Entomol. Soc. Am.">
        <title>Genomic analyses of the southern and eastern yellowjacket wasps (Hymenoptera: Vespidae) reveal evolutionary signatures of social life.</title>
        <authorList>
            <person name="Catto M.A."/>
            <person name="Caine P.B."/>
            <person name="Orr S.E."/>
            <person name="Hunt B.G."/>
            <person name="Goodisman M.A.D."/>
        </authorList>
    </citation>
    <scope>NUCLEOTIDE SEQUENCE [LARGE SCALE GENOMIC DNA]</scope>
    <source>
        <strain evidence="2">233</strain>
        <tissue evidence="2">Head and thorax</tissue>
    </source>
</reference>
<evidence type="ECO:0000313" key="3">
    <source>
        <dbReference type="Proteomes" id="UP001607302"/>
    </source>
</evidence>
<evidence type="ECO:0000256" key="1">
    <source>
        <dbReference type="SAM" id="MobiDB-lite"/>
    </source>
</evidence>